<evidence type="ECO:0000313" key="5">
    <source>
        <dbReference type="Proteomes" id="UP000179266"/>
    </source>
</evidence>
<evidence type="ECO:0000256" key="2">
    <source>
        <dbReference type="SAM" id="Phobius"/>
    </source>
</evidence>
<comment type="caution">
    <text evidence="4">The sequence shown here is derived from an EMBL/GenBank/DDBJ whole genome shotgun (WGS) entry which is preliminary data.</text>
</comment>
<keyword evidence="2" id="KW-0472">Membrane</keyword>
<gene>
    <name evidence="4" type="ORF">A2161_07190</name>
</gene>
<organism evidence="4 5">
    <name type="scientific">Candidatus Schekmanbacteria bacterium RBG_13_48_7</name>
    <dbReference type="NCBI Taxonomy" id="1817878"/>
    <lineage>
        <taxon>Bacteria</taxon>
        <taxon>Candidatus Schekmaniibacteriota</taxon>
    </lineage>
</organism>
<feature type="transmembrane region" description="Helical" evidence="2">
    <location>
        <begin position="436"/>
        <end position="462"/>
    </location>
</feature>
<evidence type="ECO:0000259" key="3">
    <source>
        <dbReference type="Pfam" id="PF10145"/>
    </source>
</evidence>
<sequence length="680" mass="73446">MMGFGLLFSLKDQMSAGLVKVVNNLKVVKAGAVSADKVIAGLKRSFAMGLVGAVAVGGMYKLANAAGDFSREMTAVSMVTKASSESLAGLREKALQLGVVTEWSPKQTVEGMRELATAGFSVGEVMETITPVLNLATMSMGQLGLGEAAAVTSGIIRGFGLDVKDTTKIVDSLAAATQLTNLQASDFQYTYQYAAAAGKQAGQSFGEITTQLGMLRNAGLQASVAGTTVRTALLAITKSAAQKELKRFGIAMMDSAGHMRPISDIIYDLTGKMGKYNDVQKSNILTHIFGARGISLYNAVANAQVKVMRNGTEITLEGADAYAYIRSQIENATGTAESFGEAMRKTLPGVKTLLRGTMETLAIVWGTPVENAFTKLIGGVNDALVGFLEWSRANPKIVSIISKTILAVGSLLLLGATIKALGFLLPLIFKGIALSAGVALSSIAILAAGAIAWLYTLGYLWAHSEAFSVDTKKFGFEMTWDKETQKMVKTEYENQWRWMGNQIAYKTTEFTKTIQNWASNLQITFPKTMFSAMSSLFGREIGTLEQKYRNYIKWWMDTSAKYSWIPGIGALNKMEVGMYTKQLPKLESSYEKETQKAIKEKGGIDIEKAGKISPEYQKRLIEALAKQQYGASAMFSGPVTMNFEKIPSQEELIEKANKLVPGIDISEKGFDLLGTSMGTF</sequence>
<reference evidence="4 5" key="1">
    <citation type="journal article" date="2016" name="Nat. Commun.">
        <title>Thousands of microbial genomes shed light on interconnected biogeochemical processes in an aquifer system.</title>
        <authorList>
            <person name="Anantharaman K."/>
            <person name="Brown C.T."/>
            <person name="Hug L.A."/>
            <person name="Sharon I."/>
            <person name="Castelle C.J."/>
            <person name="Probst A.J."/>
            <person name="Thomas B.C."/>
            <person name="Singh A."/>
            <person name="Wilkins M.J."/>
            <person name="Karaoz U."/>
            <person name="Brodie E.L."/>
            <person name="Williams K.H."/>
            <person name="Hubbard S.S."/>
            <person name="Banfield J.F."/>
        </authorList>
    </citation>
    <scope>NUCLEOTIDE SEQUENCE [LARGE SCALE GENOMIC DNA]</scope>
</reference>
<name>A0A1F7S2S5_9BACT</name>
<dbReference type="PANTHER" id="PTHR37813">
    <property type="entry name" value="FELS-2 PROPHAGE PROTEIN"/>
    <property type="match status" value="1"/>
</dbReference>
<dbReference type="AlphaFoldDB" id="A0A1F7S2S5"/>
<feature type="domain" description="Phage tail tape measure protein" evidence="3">
    <location>
        <begin position="91"/>
        <end position="290"/>
    </location>
</feature>
<keyword evidence="2" id="KW-1133">Transmembrane helix</keyword>
<dbReference type="PANTHER" id="PTHR37813:SF1">
    <property type="entry name" value="FELS-2 PROPHAGE PROTEIN"/>
    <property type="match status" value="1"/>
</dbReference>
<keyword evidence="2" id="KW-0812">Transmembrane</keyword>
<evidence type="ECO:0000256" key="1">
    <source>
        <dbReference type="ARBA" id="ARBA00022612"/>
    </source>
</evidence>
<feature type="transmembrane region" description="Helical" evidence="2">
    <location>
        <begin position="405"/>
        <end position="429"/>
    </location>
</feature>
<dbReference type="EMBL" id="MGDD01000069">
    <property type="protein sequence ID" value="OGL47554.1"/>
    <property type="molecule type" value="Genomic_DNA"/>
</dbReference>
<proteinExistence type="predicted"/>
<protein>
    <submittedName>
        <fullName evidence="4">Phage tail tape measure protein</fullName>
    </submittedName>
</protein>
<evidence type="ECO:0000313" key="4">
    <source>
        <dbReference type="EMBL" id="OGL47554.1"/>
    </source>
</evidence>
<accession>A0A1F7S2S5</accession>
<dbReference type="NCBIfam" id="TIGR01760">
    <property type="entry name" value="tape_meas_TP901"/>
    <property type="match status" value="1"/>
</dbReference>
<dbReference type="InterPro" id="IPR010090">
    <property type="entry name" value="Phage_tape_meas"/>
</dbReference>
<keyword evidence="1" id="KW-1188">Viral release from host cell</keyword>
<dbReference type="Pfam" id="PF10145">
    <property type="entry name" value="PhageMin_Tail"/>
    <property type="match status" value="1"/>
</dbReference>
<dbReference type="Proteomes" id="UP000179266">
    <property type="component" value="Unassembled WGS sequence"/>
</dbReference>